<feature type="region of interest" description="Disordered" evidence="1">
    <location>
        <begin position="59"/>
        <end position="109"/>
    </location>
</feature>
<comment type="caution">
    <text evidence="4">The sequence shown here is derived from an EMBL/GenBank/DDBJ whole genome shotgun (WGS) entry which is preliminary data.</text>
</comment>
<name>A0A8S2IVS3_9BILA</name>
<dbReference type="EMBL" id="CAJNOK010006599">
    <property type="protein sequence ID" value="CAF1008579.1"/>
    <property type="molecule type" value="Genomic_DNA"/>
</dbReference>
<reference evidence="4" key="1">
    <citation type="submission" date="2021-02" db="EMBL/GenBank/DDBJ databases">
        <authorList>
            <person name="Nowell W R."/>
        </authorList>
    </citation>
    <scope>NUCLEOTIDE SEQUENCE</scope>
</reference>
<dbReference type="EMBL" id="CAJOBA010006608">
    <property type="protein sequence ID" value="CAF3777567.1"/>
    <property type="molecule type" value="Genomic_DNA"/>
</dbReference>
<sequence length="122" mass="13836">MSAYLKDLPCYNPENFSRFHSGGMRERIVRPTYTSQIDTNAKEIVNDPVPMLIHRLSKIPNDAARKRPNLDDESKVPNSIDNNSQQPKKIQRLDSSSTMTATASSLNVSETRDVNDCDYDFT</sequence>
<evidence type="ECO:0000313" key="3">
    <source>
        <dbReference type="EMBL" id="CAF1008579.1"/>
    </source>
</evidence>
<dbReference type="Proteomes" id="UP000677228">
    <property type="component" value="Unassembled WGS sequence"/>
</dbReference>
<evidence type="ECO:0000256" key="1">
    <source>
        <dbReference type="SAM" id="MobiDB-lite"/>
    </source>
</evidence>
<feature type="domain" description="DET1- and DDB1-associated protein 1" evidence="2">
    <location>
        <begin position="5"/>
        <end position="39"/>
    </location>
</feature>
<evidence type="ECO:0000313" key="4">
    <source>
        <dbReference type="EMBL" id="CAF3777567.1"/>
    </source>
</evidence>
<feature type="compositionally biased region" description="Polar residues" evidence="1">
    <location>
        <begin position="76"/>
        <end position="88"/>
    </location>
</feature>
<accession>A0A8S2IVS3</accession>
<evidence type="ECO:0000313" key="5">
    <source>
        <dbReference type="Proteomes" id="UP000682733"/>
    </source>
</evidence>
<proteinExistence type="predicted"/>
<organism evidence="4 5">
    <name type="scientific">Didymodactylos carnosus</name>
    <dbReference type="NCBI Taxonomy" id="1234261"/>
    <lineage>
        <taxon>Eukaryota</taxon>
        <taxon>Metazoa</taxon>
        <taxon>Spiralia</taxon>
        <taxon>Gnathifera</taxon>
        <taxon>Rotifera</taxon>
        <taxon>Eurotatoria</taxon>
        <taxon>Bdelloidea</taxon>
        <taxon>Philodinida</taxon>
        <taxon>Philodinidae</taxon>
        <taxon>Didymodactylos</taxon>
    </lineage>
</organism>
<feature type="compositionally biased region" description="Basic and acidic residues" evidence="1">
    <location>
        <begin position="63"/>
        <end position="75"/>
    </location>
</feature>
<gene>
    <name evidence="3" type="ORF">OVA965_LOCUS14925</name>
    <name evidence="4" type="ORF">TMI583_LOCUS14930</name>
</gene>
<feature type="compositionally biased region" description="Low complexity" evidence="1">
    <location>
        <begin position="95"/>
        <end position="105"/>
    </location>
</feature>
<dbReference type="AlphaFoldDB" id="A0A8S2IVS3"/>
<evidence type="ECO:0000259" key="2">
    <source>
        <dbReference type="Pfam" id="PF10172"/>
    </source>
</evidence>
<protein>
    <recommendedName>
        <fullName evidence="2">DET1- and DDB1-associated protein 1 domain-containing protein</fullName>
    </recommendedName>
</protein>
<dbReference type="InterPro" id="IPR018276">
    <property type="entry name" value="DDA1_dom"/>
</dbReference>
<dbReference type="Proteomes" id="UP000682733">
    <property type="component" value="Unassembled WGS sequence"/>
</dbReference>
<dbReference type="Pfam" id="PF10172">
    <property type="entry name" value="DDA1"/>
    <property type="match status" value="1"/>
</dbReference>